<evidence type="ECO:0000313" key="1">
    <source>
        <dbReference type="EMBL" id="KAJ8430972.1"/>
    </source>
</evidence>
<keyword evidence="2" id="KW-1185">Reference proteome</keyword>
<comment type="caution">
    <text evidence="1">The sequence shown here is derived from an EMBL/GenBank/DDBJ whole genome shotgun (WGS) entry which is preliminary data.</text>
</comment>
<dbReference type="EMBL" id="JAKOGI010000735">
    <property type="protein sequence ID" value="KAJ8430972.1"/>
    <property type="molecule type" value="Genomic_DNA"/>
</dbReference>
<dbReference type="Proteomes" id="UP001153076">
    <property type="component" value="Unassembled WGS sequence"/>
</dbReference>
<proteinExistence type="predicted"/>
<reference evidence="1" key="1">
    <citation type="submission" date="2022-04" db="EMBL/GenBank/DDBJ databases">
        <title>Carnegiea gigantea Genome sequencing and assembly v2.</title>
        <authorList>
            <person name="Copetti D."/>
            <person name="Sanderson M.J."/>
            <person name="Burquez A."/>
            <person name="Wojciechowski M.F."/>
        </authorList>
    </citation>
    <scope>NUCLEOTIDE SEQUENCE</scope>
    <source>
        <strain evidence="1">SGP5-SGP5p</strain>
        <tissue evidence="1">Aerial part</tissue>
    </source>
</reference>
<name>A0A9Q1JTZ6_9CARY</name>
<sequence>MKKRKFPSYAHSSIDVICSRNNIVDFVEHNLMLHEMNDSQKIALDKRRMNIKDHFSKDYEKENTLHYRCLMLHYQRRNDANTLGNGSCVEYTTLCHYKSSQVETRTIVGETPQRKEAADNNVYFRMFSPNDNTEVYYVFHHMYDLWTNWRANLKRYNITNPERTLQQASDHAPSGPH</sequence>
<dbReference type="AlphaFoldDB" id="A0A9Q1JTZ6"/>
<gene>
    <name evidence="1" type="ORF">Cgig2_008318</name>
</gene>
<organism evidence="1 2">
    <name type="scientific">Carnegiea gigantea</name>
    <dbReference type="NCBI Taxonomy" id="171969"/>
    <lineage>
        <taxon>Eukaryota</taxon>
        <taxon>Viridiplantae</taxon>
        <taxon>Streptophyta</taxon>
        <taxon>Embryophyta</taxon>
        <taxon>Tracheophyta</taxon>
        <taxon>Spermatophyta</taxon>
        <taxon>Magnoliopsida</taxon>
        <taxon>eudicotyledons</taxon>
        <taxon>Gunneridae</taxon>
        <taxon>Pentapetalae</taxon>
        <taxon>Caryophyllales</taxon>
        <taxon>Cactineae</taxon>
        <taxon>Cactaceae</taxon>
        <taxon>Cactoideae</taxon>
        <taxon>Echinocereeae</taxon>
        <taxon>Carnegiea</taxon>
    </lineage>
</organism>
<evidence type="ECO:0000313" key="2">
    <source>
        <dbReference type="Proteomes" id="UP001153076"/>
    </source>
</evidence>
<accession>A0A9Q1JTZ6</accession>
<dbReference type="OrthoDB" id="1729877at2759"/>
<protein>
    <submittedName>
        <fullName evidence="1">Uncharacterized protein</fullName>
    </submittedName>
</protein>